<keyword evidence="4 6" id="KW-0808">Transferase</keyword>
<dbReference type="SUPFAM" id="SSF53448">
    <property type="entry name" value="Nucleotide-diphospho-sugar transferases"/>
    <property type="match status" value="1"/>
</dbReference>
<dbReference type="PANTHER" id="PTHR43179:SF12">
    <property type="entry name" value="GALACTOFURANOSYLTRANSFERASE GLFT2"/>
    <property type="match status" value="1"/>
</dbReference>
<comment type="caution">
    <text evidence="6">The sequence shown here is derived from an EMBL/GenBank/DDBJ whole genome shotgun (WGS) entry which is preliminary data.</text>
</comment>
<feature type="domain" description="Glycosyltransferase 2-like" evidence="5">
    <location>
        <begin position="11"/>
        <end position="163"/>
    </location>
</feature>
<evidence type="ECO:0000256" key="3">
    <source>
        <dbReference type="ARBA" id="ARBA00022676"/>
    </source>
</evidence>
<reference evidence="6" key="1">
    <citation type="submission" date="2020-09" db="EMBL/GenBank/DDBJ databases">
        <title>Novel species in genus Aeromicrobium.</title>
        <authorList>
            <person name="Zhang G."/>
        </authorList>
    </citation>
    <scope>NUCLEOTIDE SEQUENCE</scope>
    <source>
        <strain evidence="6">Zg-636</strain>
    </source>
</reference>
<evidence type="ECO:0000256" key="4">
    <source>
        <dbReference type="ARBA" id="ARBA00022679"/>
    </source>
</evidence>
<dbReference type="Pfam" id="PF00535">
    <property type="entry name" value="Glycos_transf_2"/>
    <property type="match status" value="1"/>
</dbReference>
<dbReference type="RefSeq" id="WP_187770143.1">
    <property type="nucleotide sequence ID" value="NZ_JACTVM010000008.1"/>
</dbReference>
<dbReference type="Proteomes" id="UP000620591">
    <property type="component" value="Unassembled WGS sequence"/>
</dbReference>
<protein>
    <submittedName>
        <fullName evidence="6">Glycosyltransferase</fullName>
    </submittedName>
</protein>
<dbReference type="InterPro" id="IPR001173">
    <property type="entry name" value="Glyco_trans_2-like"/>
</dbReference>
<proteinExistence type="inferred from homology"/>
<evidence type="ECO:0000256" key="1">
    <source>
        <dbReference type="ARBA" id="ARBA00004776"/>
    </source>
</evidence>
<dbReference type="PANTHER" id="PTHR43179">
    <property type="entry name" value="RHAMNOSYLTRANSFERASE WBBL"/>
    <property type="match status" value="1"/>
</dbReference>
<evidence type="ECO:0000313" key="7">
    <source>
        <dbReference type="Proteomes" id="UP000620591"/>
    </source>
</evidence>
<evidence type="ECO:0000259" key="5">
    <source>
        <dbReference type="Pfam" id="PF00535"/>
    </source>
</evidence>
<dbReference type="AlphaFoldDB" id="A0A8I0K383"/>
<evidence type="ECO:0000256" key="2">
    <source>
        <dbReference type="ARBA" id="ARBA00006739"/>
    </source>
</evidence>
<dbReference type="CDD" id="cd00761">
    <property type="entry name" value="Glyco_tranf_GTA_type"/>
    <property type="match status" value="1"/>
</dbReference>
<organism evidence="6 7">
    <name type="scientific">Aeromicrobium senzhongii</name>
    <dbReference type="NCBI Taxonomy" id="2663859"/>
    <lineage>
        <taxon>Bacteria</taxon>
        <taxon>Bacillati</taxon>
        <taxon>Actinomycetota</taxon>
        <taxon>Actinomycetes</taxon>
        <taxon>Propionibacteriales</taxon>
        <taxon>Nocardioidaceae</taxon>
        <taxon>Aeromicrobium</taxon>
    </lineage>
</organism>
<dbReference type="Gene3D" id="3.90.550.10">
    <property type="entry name" value="Spore Coat Polysaccharide Biosynthesis Protein SpsA, Chain A"/>
    <property type="match status" value="1"/>
</dbReference>
<sequence>MSGAEHLAVVVGIPTYRRPEKLAELLARLPARIDEVADCSVRVVVVDNDPAGSARDVCAHSPVPVVHHVEPTPGIAAVRNRILAESQDADLVAFIDDDERPLPDWLAALVSTWRTHRTDAVMGRVISVFAQPVDPWLRETGVYRRRERVTGSAVPVAAAGNLLVDVRQLRDRSVRFDERLGLAGGEDTLFSRLLADRGGRIVWCNESRAEDEVPADRLTREWAMRRAYNGGNLATQVDLLHATSFGERGLIRLKSAVGGPARIAVGLARHFWGRLTGHLTHDARGLRTAYRGWGMTTGSFGHLHEHYERPAAESTTQPQG</sequence>
<comment type="similarity">
    <text evidence="2">Belongs to the glycosyltransferase 2 family.</text>
</comment>
<name>A0A8I0K383_9ACTN</name>
<gene>
    <name evidence="6" type="ORF">IBG24_15435</name>
</gene>
<comment type="pathway">
    <text evidence="1">Cell wall biogenesis; cell wall polysaccharide biosynthesis.</text>
</comment>
<dbReference type="InterPro" id="IPR029044">
    <property type="entry name" value="Nucleotide-diphossugar_trans"/>
</dbReference>
<dbReference type="GO" id="GO:0016757">
    <property type="term" value="F:glycosyltransferase activity"/>
    <property type="evidence" value="ECO:0007669"/>
    <property type="project" value="UniProtKB-KW"/>
</dbReference>
<evidence type="ECO:0000313" key="6">
    <source>
        <dbReference type="EMBL" id="MBC9227709.1"/>
    </source>
</evidence>
<accession>A0A8I0K383</accession>
<keyword evidence="3" id="KW-0328">Glycosyltransferase</keyword>
<dbReference type="EMBL" id="JACTVM010000008">
    <property type="protein sequence ID" value="MBC9227709.1"/>
    <property type="molecule type" value="Genomic_DNA"/>
</dbReference>